<dbReference type="SUPFAM" id="SSF161098">
    <property type="entry name" value="MetI-like"/>
    <property type="match status" value="1"/>
</dbReference>
<accession>A0ABY2SJR4</accession>
<dbReference type="EMBL" id="SZPQ01000020">
    <property type="protein sequence ID" value="TKI05284.1"/>
    <property type="molecule type" value="Genomic_DNA"/>
</dbReference>
<evidence type="ECO:0000313" key="11">
    <source>
        <dbReference type="Proteomes" id="UP000305202"/>
    </source>
</evidence>
<name>A0ABY2SJR4_9HYPH</name>
<feature type="transmembrane region" description="Helical" evidence="8">
    <location>
        <begin position="7"/>
        <end position="31"/>
    </location>
</feature>
<dbReference type="Gene3D" id="1.10.3720.10">
    <property type="entry name" value="MetI-like"/>
    <property type="match status" value="1"/>
</dbReference>
<comment type="subcellular location">
    <subcellularLocation>
        <location evidence="1">Cell membrane</location>
        <topology evidence="1">Multi-pass membrane protein</topology>
    </subcellularLocation>
</comment>
<proteinExistence type="inferred from homology"/>
<feature type="transmembrane region" description="Helical" evidence="8">
    <location>
        <begin position="232"/>
        <end position="254"/>
    </location>
</feature>
<dbReference type="InterPro" id="IPR051789">
    <property type="entry name" value="Bact_Polyamine_Transport"/>
</dbReference>
<evidence type="ECO:0000259" key="9">
    <source>
        <dbReference type="PROSITE" id="PS50928"/>
    </source>
</evidence>
<feature type="transmembrane region" description="Helical" evidence="8">
    <location>
        <begin position="175"/>
        <end position="196"/>
    </location>
</feature>
<evidence type="ECO:0000256" key="3">
    <source>
        <dbReference type="ARBA" id="ARBA00022448"/>
    </source>
</evidence>
<dbReference type="InterPro" id="IPR035906">
    <property type="entry name" value="MetI-like_sf"/>
</dbReference>
<comment type="caution">
    <text evidence="10">The sequence shown here is derived from an EMBL/GenBank/DDBJ whole genome shotgun (WGS) entry which is preliminary data.</text>
</comment>
<dbReference type="CDD" id="cd06261">
    <property type="entry name" value="TM_PBP2"/>
    <property type="match status" value="1"/>
</dbReference>
<evidence type="ECO:0000256" key="8">
    <source>
        <dbReference type="SAM" id="Phobius"/>
    </source>
</evidence>
<keyword evidence="6 8" id="KW-1133">Transmembrane helix</keyword>
<evidence type="ECO:0000256" key="7">
    <source>
        <dbReference type="ARBA" id="ARBA00023136"/>
    </source>
</evidence>
<evidence type="ECO:0000256" key="5">
    <source>
        <dbReference type="ARBA" id="ARBA00022692"/>
    </source>
</evidence>
<keyword evidence="11" id="KW-1185">Reference proteome</keyword>
<dbReference type="PANTHER" id="PTHR43848:SF2">
    <property type="entry name" value="PUTRESCINE TRANSPORT SYSTEM PERMEASE PROTEIN POTI"/>
    <property type="match status" value="1"/>
</dbReference>
<sequence>MKVSQYWLAMIAGAVMLFLLAPIVTMMAFSFNISRYYAFPMRGLTLKWYEQLLSDTSIGQSLLSSLFIAMMAMAAAGTFGTLFAFFIVRARIVGKRALASLGFLPLVVPVLVLAAGLQSSFVALRLPLGYIAVMLGHTVYTTPFVTLMVTAQLIRYDTGLDAAARDLGATAAQSFRLVTLPILWPAMRAGALLAFLMSFNEWAIAFFNGRGFNTLPMLFYSLQRNGLPPTVLAYSTLSIVLVLVVAVLLTPMAIRLLKGDK</sequence>
<reference evidence="10 11" key="1">
    <citation type="submission" date="2019-04" db="EMBL/GenBank/DDBJ databases">
        <authorList>
            <person name="Li M."/>
            <person name="Gao C."/>
        </authorList>
    </citation>
    <scope>NUCLEOTIDE SEQUENCE [LARGE SCALE GENOMIC DNA]</scope>
    <source>
        <strain evidence="10 11">BGMRC 2031</strain>
    </source>
</reference>
<feature type="domain" description="ABC transmembrane type-1" evidence="9">
    <location>
        <begin position="62"/>
        <end position="249"/>
    </location>
</feature>
<protein>
    <submittedName>
        <fullName evidence="10">ABC transporter permease subunit</fullName>
    </submittedName>
</protein>
<dbReference type="RefSeq" id="WP_136990834.1">
    <property type="nucleotide sequence ID" value="NZ_SZPQ01000020.1"/>
</dbReference>
<dbReference type="InterPro" id="IPR000515">
    <property type="entry name" value="MetI-like"/>
</dbReference>
<feature type="transmembrane region" description="Helical" evidence="8">
    <location>
        <begin position="62"/>
        <end position="86"/>
    </location>
</feature>
<keyword evidence="4" id="KW-1003">Cell membrane</keyword>
<gene>
    <name evidence="10" type="ORF">FCN80_14320</name>
</gene>
<keyword evidence="3" id="KW-0813">Transport</keyword>
<evidence type="ECO:0000256" key="2">
    <source>
        <dbReference type="ARBA" id="ARBA00007069"/>
    </source>
</evidence>
<feature type="transmembrane region" description="Helical" evidence="8">
    <location>
        <begin position="129"/>
        <end position="154"/>
    </location>
</feature>
<keyword evidence="5 8" id="KW-0812">Transmembrane</keyword>
<evidence type="ECO:0000256" key="4">
    <source>
        <dbReference type="ARBA" id="ARBA00022475"/>
    </source>
</evidence>
<dbReference type="PANTHER" id="PTHR43848">
    <property type="entry name" value="PUTRESCINE TRANSPORT SYSTEM PERMEASE PROTEIN POTI"/>
    <property type="match status" value="1"/>
</dbReference>
<keyword evidence="7 8" id="KW-0472">Membrane</keyword>
<feature type="transmembrane region" description="Helical" evidence="8">
    <location>
        <begin position="98"/>
        <end position="117"/>
    </location>
</feature>
<comment type="similarity">
    <text evidence="2">Belongs to the binding-protein-dependent transport system permease family. CysTW subfamily.</text>
</comment>
<dbReference type="PROSITE" id="PS50928">
    <property type="entry name" value="ABC_TM1"/>
    <property type="match status" value="1"/>
</dbReference>
<evidence type="ECO:0000256" key="6">
    <source>
        <dbReference type="ARBA" id="ARBA00022989"/>
    </source>
</evidence>
<organism evidence="10 11">
    <name type="scientific">Martelella alba</name>
    <dbReference type="NCBI Taxonomy" id="2590451"/>
    <lineage>
        <taxon>Bacteria</taxon>
        <taxon>Pseudomonadati</taxon>
        <taxon>Pseudomonadota</taxon>
        <taxon>Alphaproteobacteria</taxon>
        <taxon>Hyphomicrobiales</taxon>
        <taxon>Aurantimonadaceae</taxon>
        <taxon>Martelella</taxon>
    </lineage>
</organism>
<dbReference type="Proteomes" id="UP000305202">
    <property type="component" value="Unassembled WGS sequence"/>
</dbReference>
<evidence type="ECO:0000313" key="10">
    <source>
        <dbReference type="EMBL" id="TKI05284.1"/>
    </source>
</evidence>
<evidence type="ECO:0000256" key="1">
    <source>
        <dbReference type="ARBA" id="ARBA00004651"/>
    </source>
</evidence>